<dbReference type="Pfam" id="PF02604">
    <property type="entry name" value="PhdYeFM_antitox"/>
    <property type="match status" value="1"/>
</dbReference>
<protein>
    <recommendedName>
        <fullName evidence="2">Antitoxin</fullName>
    </recommendedName>
</protein>
<dbReference type="InterPro" id="IPR006442">
    <property type="entry name" value="Antitoxin_Phd/YefM"/>
</dbReference>
<comment type="function">
    <text evidence="2">Antitoxin component of a type II toxin-antitoxin (TA) system.</text>
</comment>
<accession>A0A6J4UKC2</accession>
<gene>
    <name evidence="3" type="ORF">AVDCRST_MAG49-1708</name>
</gene>
<proteinExistence type="inferred from homology"/>
<reference evidence="3" key="1">
    <citation type="submission" date="2020-02" db="EMBL/GenBank/DDBJ databases">
        <authorList>
            <person name="Meier V. D."/>
        </authorList>
    </citation>
    <scope>NUCLEOTIDE SEQUENCE</scope>
    <source>
        <strain evidence="3">AVDCRST_MAG49</strain>
    </source>
</reference>
<sequence>MEKMVGAFEARRQLGQILKAVAGRGSRYVVEYHGEPVAAVVPIALYEQWKRDREVFFDELEADAARANLSPADADALAEEAVQATRAAARPR</sequence>
<dbReference type="Gene3D" id="3.40.1620.10">
    <property type="entry name" value="YefM-like domain"/>
    <property type="match status" value="1"/>
</dbReference>
<dbReference type="InterPro" id="IPR036165">
    <property type="entry name" value="YefM-like_sf"/>
</dbReference>
<name>A0A6J4UKC2_9BACT</name>
<evidence type="ECO:0000256" key="2">
    <source>
        <dbReference type="RuleBase" id="RU362080"/>
    </source>
</evidence>
<dbReference type="AlphaFoldDB" id="A0A6J4UKC2"/>
<dbReference type="SUPFAM" id="SSF143120">
    <property type="entry name" value="YefM-like"/>
    <property type="match status" value="1"/>
</dbReference>
<comment type="similarity">
    <text evidence="1 2">Belongs to the phD/YefM antitoxin family.</text>
</comment>
<evidence type="ECO:0000313" key="3">
    <source>
        <dbReference type="EMBL" id="CAA9550118.1"/>
    </source>
</evidence>
<evidence type="ECO:0000256" key="1">
    <source>
        <dbReference type="ARBA" id="ARBA00009981"/>
    </source>
</evidence>
<dbReference type="NCBIfam" id="TIGR01552">
    <property type="entry name" value="phd_fam"/>
    <property type="match status" value="1"/>
</dbReference>
<organism evidence="3">
    <name type="scientific">uncultured Thermomicrobiales bacterium</name>
    <dbReference type="NCBI Taxonomy" id="1645740"/>
    <lineage>
        <taxon>Bacteria</taxon>
        <taxon>Pseudomonadati</taxon>
        <taxon>Thermomicrobiota</taxon>
        <taxon>Thermomicrobia</taxon>
        <taxon>Thermomicrobiales</taxon>
        <taxon>environmental samples</taxon>
    </lineage>
</organism>
<dbReference type="EMBL" id="CADCWG010000107">
    <property type="protein sequence ID" value="CAA9550118.1"/>
    <property type="molecule type" value="Genomic_DNA"/>
</dbReference>